<dbReference type="EMBL" id="WIGM01000494">
    <property type="protein sequence ID" value="KAF6823672.1"/>
    <property type="molecule type" value="Genomic_DNA"/>
</dbReference>
<evidence type="ECO:0000313" key="1">
    <source>
        <dbReference type="EMBL" id="KAF6823672.1"/>
    </source>
</evidence>
<reference evidence="1" key="1">
    <citation type="journal article" date="2020" name="Phytopathology">
        <title>Genome Sequence Resources of Colletotrichum truncatum, C. plurivorum, C. musicola, and C. sojae: Four Species Pathogenic to Soybean (Glycine max).</title>
        <authorList>
            <person name="Rogerio F."/>
            <person name="Boufleur T.R."/>
            <person name="Ciampi-Guillardi M."/>
            <person name="Sukno S.A."/>
            <person name="Thon M.R."/>
            <person name="Massola Junior N.S."/>
            <person name="Baroncelli R."/>
        </authorList>
    </citation>
    <scope>NUCLEOTIDE SEQUENCE</scope>
    <source>
        <strain evidence="1">LFN0074</strain>
    </source>
</reference>
<keyword evidence="2" id="KW-1185">Reference proteome</keyword>
<organism evidence="1 2">
    <name type="scientific">Colletotrichum musicola</name>
    <dbReference type="NCBI Taxonomy" id="2175873"/>
    <lineage>
        <taxon>Eukaryota</taxon>
        <taxon>Fungi</taxon>
        <taxon>Dikarya</taxon>
        <taxon>Ascomycota</taxon>
        <taxon>Pezizomycotina</taxon>
        <taxon>Sordariomycetes</taxon>
        <taxon>Hypocreomycetidae</taxon>
        <taxon>Glomerellales</taxon>
        <taxon>Glomerellaceae</taxon>
        <taxon>Colletotrichum</taxon>
        <taxon>Colletotrichum orchidearum species complex</taxon>
    </lineage>
</organism>
<name>A0A8H6K2R4_9PEZI</name>
<gene>
    <name evidence="1" type="ORF">CMUS01_10585</name>
</gene>
<dbReference type="Proteomes" id="UP000639643">
    <property type="component" value="Unassembled WGS sequence"/>
</dbReference>
<proteinExistence type="predicted"/>
<sequence length="138" mass="14092">MARPLRAVSSPAIYPTGVRLTGIPAPGGTPRALKTGVKSVVLEGMNDYSRVSGEFESAGAAPVLELGGPDGDRGRSETMIGCVGLVAYGMRLTFSLAGGDGVDMGPKNATITSGGSSGAEELVLVPMLTNLKSHRYLV</sequence>
<accession>A0A8H6K2R4</accession>
<dbReference type="AlphaFoldDB" id="A0A8H6K2R4"/>
<comment type="caution">
    <text evidence="1">The sequence shown here is derived from an EMBL/GenBank/DDBJ whole genome shotgun (WGS) entry which is preliminary data.</text>
</comment>
<evidence type="ECO:0000313" key="2">
    <source>
        <dbReference type="Proteomes" id="UP000639643"/>
    </source>
</evidence>
<protein>
    <submittedName>
        <fullName evidence="1">Uncharacterized protein</fullName>
    </submittedName>
</protein>